<organism evidence="3 4">
    <name type="scientific">Candidatus Litorirhabdus singularis</name>
    <dbReference type="NCBI Taxonomy" id="2518993"/>
    <lineage>
        <taxon>Bacteria</taxon>
        <taxon>Pseudomonadati</taxon>
        <taxon>Pseudomonadota</taxon>
        <taxon>Gammaproteobacteria</taxon>
        <taxon>Cellvibrionales</taxon>
        <taxon>Halieaceae</taxon>
        <taxon>Candidatus Litorirhabdus</taxon>
    </lineage>
</organism>
<feature type="signal peptide" evidence="2">
    <location>
        <begin position="1"/>
        <end position="24"/>
    </location>
</feature>
<evidence type="ECO:0000313" key="4">
    <source>
        <dbReference type="Proteomes" id="UP001143362"/>
    </source>
</evidence>
<feature type="chain" id="PRO_5045131941" description="DUF3592 domain-containing protein" evidence="2">
    <location>
        <begin position="25"/>
        <end position="184"/>
    </location>
</feature>
<dbReference type="Proteomes" id="UP001143362">
    <property type="component" value="Unassembled WGS sequence"/>
</dbReference>
<evidence type="ECO:0000256" key="2">
    <source>
        <dbReference type="SAM" id="SignalP"/>
    </source>
</evidence>
<proteinExistence type="predicted"/>
<evidence type="ECO:0000256" key="1">
    <source>
        <dbReference type="SAM" id="Phobius"/>
    </source>
</evidence>
<gene>
    <name evidence="3" type="ORF">EYC98_11790</name>
</gene>
<accession>A0ABT3TGY2</accession>
<comment type="caution">
    <text evidence="3">The sequence shown here is derived from an EMBL/GenBank/DDBJ whole genome shotgun (WGS) entry which is preliminary data.</text>
</comment>
<reference evidence="3" key="1">
    <citation type="submission" date="2019-02" db="EMBL/GenBank/DDBJ databases">
        <authorList>
            <person name="Li S.-H."/>
        </authorList>
    </citation>
    <scope>NUCLEOTIDE SEQUENCE</scope>
    <source>
        <strain evidence="3">IMCC14734</strain>
    </source>
</reference>
<dbReference type="RefSeq" id="WP_279245541.1">
    <property type="nucleotide sequence ID" value="NZ_SHNN01000002.1"/>
</dbReference>
<sequence length="184" mass="20004">MTIKKMFLVGGVFVAMVSGPTAFAQDDLSCSDIDWSSAVTDQVPNVAAACDEVVVKNGKMFARVKVELQRVRGRTLTFKLINKDGSSGGSYTQKVEPEWRANIDGTKYRPRELSRGQQLNIYLPHDRWAIIHEDEDGPDVIDAVVVTAAPMLPKTASPLPLIGLFGAGFVALAAGMGALRRRRS</sequence>
<evidence type="ECO:0008006" key="5">
    <source>
        <dbReference type="Google" id="ProtNLM"/>
    </source>
</evidence>
<dbReference type="EMBL" id="SHNN01000002">
    <property type="protein sequence ID" value="MCX2981543.1"/>
    <property type="molecule type" value="Genomic_DNA"/>
</dbReference>
<keyword evidence="1" id="KW-0812">Transmembrane</keyword>
<feature type="transmembrane region" description="Helical" evidence="1">
    <location>
        <begin position="159"/>
        <end position="179"/>
    </location>
</feature>
<keyword evidence="4" id="KW-1185">Reference proteome</keyword>
<keyword evidence="1" id="KW-1133">Transmembrane helix</keyword>
<keyword evidence="1" id="KW-0472">Membrane</keyword>
<evidence type="ECO:0000313" key="3">
    <source>
        <dbReference type="EMBL" id="MCX2981543.1"/>
    </source>
</evidence>
<keyword evidence="2" id="KW-0732">Signal</keyword>
<name>A0ABT3TGY2_9GAMM</name>
<protein>
    <recommendedName>
        <fullName evidence="5">DUF3592 domain-containing protein</fullName>
    </recommendedName>
</protein>